<accession>A0A2H0LX09</accession>
<dbReference type="EMBL" id="PCWA01000082">
    <property type="protein sequence ID" value="PIQ88931.1"/>
    <property type="molecule type" value="Genomic_DNA"/>
</dbReference>
<dbReference type="SMART" id="SM00897">
    <property type="entry name" value="FIST"/>
    <property type="match status" value="1"/>
</dbReference>
<dbReference type="PANTHER" id="PTHR40252:SF2">
    <property type="entry name" value="BLR0328 PROTEIN"/>
    <property type="match status" value="1"/>
</dbReference>
<dbReference type="SMART" id="SM01204">
    <property type="entry name" value="FIST_C"/>
    <property type="match status" value="1"/>
</dbReference>
<proteinExistence type="predicted"/>
<feature type="domain" description="FIST" evidence="1">
    <location>
        <begin position="38"/>
        <end position="233"/>
    </location>
</feature>
<reference evidence="3 4" key="1">
    <citation type="submission" date="2017-09" db="EMBL/GenBank/DDBJ databases">
        <title>Depth-based differentiation of microbial function through sediment-hosted aquifers and enrichment of novel symbionts in the deep terrestrial subsurface.</title>
        <authorList>
            <person name="Probst A.J."/>
            <person name="Ladd B."/>
            <person name="Jarett J.K."/>
            <person name="Geller-Mcgrath D.E."/>
            <person name="Sieber C.M."/>
            <person name="Emerson J.B."/>
            <person name="Anantharaman K."/>
            <person name="Thomas B.C."/>
            <person name="Malmstrom R."/>
            <person name="Stieglmeier M."/>
            <person name="Klingl A."/>
            <person name="Woyke T."/>
            <person name="Ryan C.M."/>
            <person name="Banfield J.F."/>
        </authorList>
    </citation>
    <scope>NUCLEOTIDE SEQUENCE [LARGE SCALE GENOMIC DNA]</scope>
    <source>
        <strain evidence="3">CG11_big_fil_rev_8_21_14_0_20_42_13</strain>
    </source>
</reference>
<dbReference type="AlphaFoldDB" id="A0A2H0LX09"/>
<dbReference type="Pfam" id="PF10442">
    <property type="entry name" value="FIST_C"/>
    <property type="match status" value="1"/>
</dbReference>
<evidence type="ECO:0000313" key="4">
    <source>
        <dbReference type="Proteomes" id="UP000229641"/>
    </source>
</evidence>
<evidence type="ECO:0000259" key="2">
    <source>
        <dbReference type="SMART" id="SM01204"/>
    </source>
</evidence>
<sequence length="403" mass="43796">MLKAIGLSKNKDPYIAGKEAVHLAYKNIKPLSTKNVKEISIAFVFATAQLSRESLLKGIKEELPNTPVVGCSGAGIISPSGIDLNAVAVLLVSSEKIKFACAQEINLDKKDPRLAGQTLAKNTLRKLGPYPREAFIIFMDGLIKNPSRFISGIKEMLGTSLPIIGGASADDLKFEKTYQFFDNKISSNCAVGVLIGESAVVKFGIRHGWKPLGKSRIVTESSGNLIKTIENKPATSMYDEYFGKDSKKIEAEKIIYLSVRYPLGIYVEGEKEYLLRNAVGVEKDGSIVCQGDVPQGASIKLMMGTKESVLQAAQEAAGALKKSIGIYNKPVEFALVFDSFSRNRLLGRAAKNEVEAIKTSLGEDMPFLGFYTYGEQAPLSALNYRGQSHFHNESVAIIGIGEQ</sequence>
<dbReference type="Pfam" id="PF08495">
    <property type="entry name" value="FIST"/>
    <property type="match status" value="1"/>
</dbReference>
<feature type="domain" description="FIST C-domain" evidence="2">
    <location>
        <begin position="234"/>
        <end position="379"/>
    </location>
</feature>
<gene>
    <name evidence="3" type="ORF">COV72_05665</name>
</gene>
<evidence type="ECO:0000259" key="1">
    <source>
        <dbReference type="SMART" id="SM00897"/>
    </source>
</evidence>
<name>A0A2H0LX09_9BACT</name>
<evidence type="ECO:0000313" key="3">
    <source>
        <dbReference type="EMBL" id="PIQ88931.1"/>
    </source>
</evidence>
<dbReference type="Proteomes" id="UP000229641">
    <property type="component" value="Unassembled WGS sequence"/>
</dbReference>
<dbReference type="InterPro" id="IPR013702">
    <property type="entry name" value="FIST_domain_N"/>
</dbReference>
<dbReference type="InterPro" id="IPR019494">
    <property type="entry name" value="FIST_C"/>
</dbReference>
<evidence type="ECO:0008006" key="5">
    <source>
        <dbReference type="Google" id="ProtNLM"/>
    </source>
</evidence>
<organism evidence="3 4">
    <name type="scientific">Candidatus Ghiorseimicrobium undicola</name>
    <dbReference type="NCBI Taxonomy" id="1974746"/>
    <lineage>
        <taxon>Bacteria</taxon>
        <taxon>Pseudomonadati</taxon>
        <taxon>Candidatus Omnitrophota</taxon>
        <taxon>Candidatus Ghiorseimicrobium</taxon>
    </lineage>
</organism>
<dbReference type="PANTHER" id="PTHR40252">
    <property type="entry name" value="BLR0328 PROTEIN"/>
    <property type="match status" value="1"/>
</dbReference>
<comment type="caution">
    <text evidence="3">The sequence shown here is derived from an EMBL/GenBank/DDBJ whole genome shotgun (WGS) entry which is preliminary data.</text>
</comment>
<protein>
    <recommendedName>
        <fullName evidence="5">FIST domain-containing protein</fullName>
    </recommendedName>
</protein>